<reference evidence="2 3" key="1">
    <citation type="journal article" date="2011" name="J. Microbiol.">
        <title>Bacillus kyonggiensis sp. nov., isolated from soil of a lettuce field.</title>
        <authorList>
            <person name="Dong K."/>
            <person name="Lee S."/>
        </authorList>
    </citation>
    <scope>NUCLEOTIDE SEQUENCE [LARGE SCALE GENOMIC DNA]</scope>
    <source>
        <strain evidence="2 3">NB22</strain>
    </source>
</reference>
<evidence type="ECO:0000313" key="3">
    <source>
        <dbReference type="Proteomes" id="UP000307756"/>
    </source>
</evidence>
<sequence length="228" mass="25869">MIKKLIFVLISTIFLTSCSSYSFSDECPPKAIIEWVDMVMINDIKYESPVPDAGEEEIIVEKGKKIGEVQYKMADDACTNHKTKNGDAAYLEKGTNIYEMKGYPSALAVVADDRVFVAVQNQNAKTAKELLPLQSLVKNIYIESTEDGSRLHTFSDTSKNQFIEAWKKLTLAEMEEKHQQGERVFLEIELNNGVSFRLLYWADSNVFHIGVTGNTELKKIIEEERTKL</sequence>
<organism evidence="2 3">
    <name type="scientific">Robertmurraya kyonggiensis</name>
    <dbReference type="NCBI Taxonomy" id="1037680"/>
    <lineage>
        <taxon>Bacteria</taxon>
        <taxon>Bacillati</taxon>
        <taxon>Bacillota</taxon>
        <taxon>Bacilli</taxon>
        <taxon>Bacillales</taxon>
        <taxon>Bacillaceae</taxon>
        <taxon>Robertmurraya</taxon>
    </lineage>
</organism>
<dbReference type="RefSeq" id="WP_136830069.1">
    <property type="nucleotide sequence ID" value="NZ_SWBM01000001.1"/>
</dbReference>
<dbReference type="EMBL" id="SWBM01000001">
    <property type="protein sequence ID" value="TKC19178.1"/>
    <property type="molecule type" value="Genomic_DNA"/>
</dbReference>
<keyword evidence="3" id="KW-1185">Reference proteome</keyword>
<dbReference type="OrthoDB" id="2567404at2"/>
<feature type="signal peptide" evidence="1">
    <location>
        <begin position="1"/>
        <end position="24"/>
    </location>
</feature>
<name>A0A4U1DAI9_9BACI</name>
<comment type="caution">
    <text evidence="2">The sequence shown here is derived from an EMBL/GenBank/DDBJ whole genome shotgun (WGS) entry which is preliminary data.</text>
</comment>
<feature type="chain" id="PRO_5020910134" description="Lipoprotein" evidence="1">
    <location>
        <begin position="25"/>
        <end position="228"/>
    </location>
</feature>
<dbReference type="Proteomes" id="UP000307756">
    <property type="component" value="Unassembled WGS sequence"/>
</dbReference>
<accession>A0A4U1DAI9</accession>
<dbReference type="PROSITE" id="PS51257">
    <property type="entry name" value="PROKAR_LIPOPROTEIN"/>
    <property type="match status" value="1"/>
</dbReference>
<keyword evidence="1" id="KW-0732">Signal</keyword>
<evidence type="ECO:0000313" key="2">
    <source>
        <dbReference type="EMBL" id="TKC19178.1"/>
    </source>
</evidence>
<evidence type="ECO:0008006" key="4">
    <source>
        <dbReference type="Google" id="ProtNLM"/>
    </source>
</evidence>
<proteinExistence type="predicted"/>
<gene>
    <name evidence="2" type="ORF">FA727_06455</name>
</gene>
<dbReference type="AlphaFoldDB" id="A0A4U1DAI9"/>
<protein>
    <recommendedName>
        <fullName evidence="4">Lipoprotein</fullName>
    </recommendedName>
</protein>
<evidence type="ECO:0000256" key="1">
    <source>
        <dbReference type="SAM" id="SignalP"/>
    </source>
</evidence>